<evidence type="ECO:0000313" key="4">
    <source>
        <dbReference type="Proteomes" id="UP000313849"/>
    </source>
</evidence>
<dbReference type="AlphaFoldDB" id="A0A5C5BFJ7"/>
<sequence>MGIPTGTYAIDASHSEVAFTIRHAGIAKVRGRFTEFSGAVVVADNPADSTANATIVASSVDTGNAQRDGHLQSSDFFSVETNPEWTFTSTGFAGAGEDFTLSGDLTVNGITKPVELEVEYNGAGADAYGNERIGFSASTEISRTDFDITWNAPLEAGGVLLGDKVKILIEVSAVKQA</sequence>
<comment type="caution">
    <text evidence="3">The sequence shown here is derived from an EMBL/GenBank/DDBJ whole genome shotgun (WGS) entry which is preliminary data.</text>
</comment>
<accession>A0A5C5BFJ7</accession>
<gene>
    <name evidence="3" type="ORF">FH969_02380</name>
</gene>
<dbReference type="PANTHER" id="PTHR34406:SF1">
    <property type="entry name" value="PROTEIN YCEI"/>
    <property type="match status" value="1"/>
</dbReference>
<evidence type="ECO:0000259" key="2">
    <source>
        <dbReference type="SMART" id="SM00867"/>
    </source>
</evidence>
<keyword evidence="4" id="KW-1185">Reference proteome</keyword>
<dbReference type="PANTHER" id="PTHR34406">
    <property type="entry name" value="PROTEIN YCEI"/>
    <property type="match status" value="1"/>
</dbReference>
<dbReference type="InterPro" id="IPR036761">
    <property type="entry name" value="TTHA0802/YceI-like_sf"/>
</dbReference>
<dbReference type="SUPFAM" id="SSF101874">
    <property type="entry name" value="YceI-like"/>
    <property type="match status" value="1"/>
</dbReference>
<evidence type="ECO:0000313" key="3">
    <source>
        <dbReference type="EMBL" id="TNU76742.1"/>
    </source>
</evidence>
<comment type="similarity">
    <text evidence="1">Belongs to the UPF0312 family.</text>
</comment>
<dbReference type="EMBL" id="VENP01000004">
    <property type="protein sequence ID" value="TNU76742.1"/>
    <property type="molecule type" value="Genomic_DNA"/>
</dbReference>
<protein>
    <submittedName>
        <fullName evidence="3">YceI family protein</fullName>
    </submittedName>
</protein>
<dbReference type="SMART" id="SM00867">
    <property type="entry name" value="YceI"/>
    <property type="match status" value="1"/>
</dbReference>
<dbReference type="InterPro" id="IPR007372">
    <property type="entry name" value="Lipid/polyisoprenoid-bd_YceI"/>
</dbReference>
<dbReference type="RefSeq" id="WP_139985843.1">
    <property type="nucleotide sequence ID" value="NZ_DAMDJA010000129.1"/>
</dbReference>
<name>A0A5C5BFJ7_9MICO</name>
<feature type="domain" description="Lipid/polyisoprenoid-binding YceI-like" evidence="2">
    <location>
        <begin position="7"/>
        <end position="174"/>
    </location>
</feature>
<organism evidence="3 4">
    <name type="scientific">Miniimonas arenae</name>
    <dbReference type="NCBI Taxonomy" id="676201"/>
    <lineage>
        <taxon>Bacteria</taxon>
        <taxon>Bacillati</taxon>
        <taxon>Actinomycetota</taxon>
        <taxon>Actinomycetes</taxon>
        <taxon>Micrococcales</taxon>
        <taxon>Beutenbergiaceae</taxon>
        <taxon>Miniimonas</taxon>
    </lineage>
</organism>
<dbReference type="Pfam" id="PF04264">
    <property type="entry name" value="YceI"/>
    <property type="match status" value="1"/>
</dbReference>
<dbReference type="OrthoDB" id="9811006at2"/>
<evidence type="ECO:0000256" key="1">
    <source>
        <dbReference type="ARBA" id="ARBA00008812"/>
    </source>
</evidence>
<proteinExistence type="inferred from homology"/>
<reference evidence="3 4" key="1">
    <citation type="submission" date="2019-06" db="EMBL/GenBank/DDBJ databases">
        <title>Draft genome sequence of Miniimonas arenae KCTC 19750T isolated from sea sand.</title>
        <authorList>
            <person name="Park S.-J."/>
        </authorList>
    </citation>
    <scope>NUCLEOTIDE SEQUENCE [LARGE SCALE GENOMIC DNA]</scope>
    <source>
        <strain evidence="3 4">KCTC 19750</strain>
    </source>
</reference>
<dbReference type="Proteomes" id="UP000313849">
    <property type="component" value="Unassembled WGS sequence"/>
</dbReference>
<dbReference type="Gene3D" id="2.40.128.110">
    <property type="entry name" value="Lipid/polyisoprenoid-binding, YceI-like"/>
    <property type="match status" value="1"/>
</dbReference>